<dbReference type="RefSeq" id="WP_189651818.1">
    <property type="nucleotide sequence ID" value="NZ_BMRC01000022.1"/>
</dbReference>
<gene>
    <name evidence="1" type="ORF">ACFFV7_48480</name>
</gene>
<name>A0ABV5IX04_9ACTN</name>
<protein>
    <submittedName>
        <fullName evidence="1">DUF2255 family protein</fullName>
    </submittedName>
</protein>
<proteinExistence type="predicted"/>
<reference evidence="1 2" key="1">
    <citation type="submission" date="2024-09" db="EMBL/GenBank/DDBJ databases">
        <authorList>
            <person name="Sun Q."/>
            <person name="Mori K."/>
        </authorList>
    </citation>
    <scope>NUCLEOTIDE SEQUENCE [LARGE SCALE GENOMIC DNA]</scope>
    <source>
        <strain evidence="1 2">CCM 3426</strain>
    </source>
</reference>
<dbReference type="EMBL" id="JBHMEI010000095">
    <property type="protein sequence ID" value="MFB9209094.1"/>
    <property type="molecule type" value="Genomic_DNA"/>
</dbReference>
<comment type="caution">
    <text evidence="1">The sequence shown here is derived from an EMBL/GenBank/DDBJ whole genome shotgun (WGS) entry which is preliminary data.</text>
</comment>
<keyword evidence="2" id="KW-1185">Reference proteome</keyword>
<accession>A0ABV5IX04</accession>
<organism evidence="1 2">
    <name type="scientific">Nonomuraea spiralis</name>
    <dbReference type="NCBI Taxonomy" id="46182"/>
    <lineage>
        <taxon>Bacteria</taxon>
        <taxon>Bacillati</taxon>
        <taxon>Actinomycetota</taxon>
        <taxon>Actinomycetes</taxon>
        <taxon>Streptosporangiales</taxon>
        <taxon>Streptosporangiaceae</taxon>
        <taxon>Nonomuraea</taxon>
    </lineage>
</organism>
<dbReference type="InterPro" id="IPR016888">
    <property type="entry name" value="UCP028498"/>
</dbReference>
<dbReference type="InterPro" id="IPR012349">
    <property type="entry name" value="Split_barrel_FMN-bd"/>
</dbReference>
<dbReference type="Pfam" id="PF10012">
    <property type="entry name" value="DUF2255"/>
    <property type="match status" value="1"/>
</dbReference>
<sequence length="125" mass="13933">MTAWTNDELDRIAGADELQIASLRGDGDLRRAVTIWVVRLGDDLYVRAVNGRDGTWFRGAQERGRGRVQAGGVDKGVTFADADPELNDRIDAEYRAKYRHYAESIVETVVSQKARAATIRLVPRS</sequence>
<dbReference type="Proteomes" id="UP001589647">
    <property type="component" value="Unassembled WGS sequence"/>
</dbReference>
<dbReference type="Gene3D" id="2.30.110.10">
    <property type="entry name" value="Electron Transport, Fmn-binding Protein, Chain A"/>
    <property type="match status" value="1"/>
</dbReference>
<evidence type="ECO:0000313" key="1">
    <source>
        <dbReference type="EMBL" id="MFB9209094.1"/>
    </source>
</evidence>
<evidence type="ECO:0000313" key="2">
    <source>
        <dbReference type="Proteomes" id="UP001589647"/>
    </source>
</evidence>